<gene>
    <name evidence="1" type="ORF">UFOVP58_158</name>
</gene>
<organism evidence="1">
    <name type="scientific">uncultured Caudovirales phage</name>
    <dbReference type="NCBI Taxonomy" id="2100421"/>
    <lineage>
        <taxon>Viruses</taxon>
        <taxon>Duplodnaviria</taxon>
        <taxon>Heunggongvirae</taxon>
        <taxon>Uroviricota</taxon>
        <taxon>Caudoviricetes</taxon>
        <taxon>Peduoviridae</taxon>
        <taxon>Maltschvirus</taxon>
        <taxon>Maltschvirus maltsch</taxon>
    </lineage>
</organism>
<evidence type="ECO:0000313" key="1">
    <source>
        <dbReference type="EMBL" id="CAB4125515.1"/>
    </source>
</evidence>
<dbReference type="Pfam" id="PF23849">
    <property type="entry name" value="Phage_TTP_2"/>
    <property type="match status" value="1"/>
</dbReference>
<proteinExistence type="predicted"/>
<name>A0A6J5KWB9_9CAUD</name>
<accession>A0A6J5KWB9</accession>
<protein>
    <submittedName>
        <fullName evidence="1">Tail tube protein</fullName>
    </submittedName>
</protein>
<dbReference type="EMBL" id="LR796186">
    <property type="protein sequence ID" value="CAB4125515.1"/>
    <property type="molecule type" value="Genomic_DNA"/>
</dbReference>
<dbReference type="InterPro" id="IPR057120">
    <property type="entry name" value="Phage_TTP_2"/>
</dbReference>
<reference evidence="1" key="1">
    <citation type="submission" date="2020-04" db="EMBL/GenBank/DDBJ databases">
        <authorList>
            <person name="Chiriac C."/>
            <person name="Salcher M."/>
            <person name="Ghai R."/>
            <person name="Kavagutti S V."/>
        </authorList>
    </citation>
    <scope>NUCLEOTIDE SEQUENCE</scope>
</reference>
<sequence length="246" mass="28160">MTFISNFVAEAAGGMALTNRFIVAIPTPPKFALPESSGGNSSLRKLLLFCEATQLPSLHLTTNPVRTYGEVREMPYELMYDTITLSFYVDASMYVKKFFDNWIQGVQLGATRNLRYYDEYTTDLWIFVQDKEENTRYGVQLYEAYPKNVSQVDLSYASHDVMKLSVTFQYKYWASTMIEANASESMQDMQSDPANDLGKIQDYISADRFNSYTSNFTQFQQEVNRTLGNIIPERKSIYTGTTPADF</sequence>